<evidence type="ECO:0000256" key="1">
    <source>
        <dbReference type="SAM" id="SignalP"/>
    </source>
</evidence>
<evidence type="ECO:0000313" key="3">
    <source>
        <dbReference type="Proteomes" id="UP000007883"/>
    </source>
</evidence>
<proteinExistence type="predicted"/>
<dbReference type="Proteomes" id="UP000007883">
    <property type="component" value="Chromosome"/>
</dbReference>
<dbReference type="EMBL" id="AP012320">
    <property type="protein sequence ID" value="BAL95986.1"/>
    <property type="molecule type" value="Genomic_DNA"/>
</dbReference>
<keyword evidence="3" id="KW-1185">Reference proteome</keyword>
<organism evidence="2 3">
    <name type="scientific">Rubrivivax gelatinosus (strain NBRC 100245 / IL144)</name>
    <dbReference type="NCBI Taxonomy" id="983917"/>
    <lineage>
        <taxon>Bacteria</taxon>
        <taxon>Pseudomonadati</taxon>
        <taxon>Pseudomonadota</taxon>
        <taxon>Betaproteobacteria</taxon>
        <taxon>Burkholderiales</taxon>
        <taxon>Sphaerotilaceae</taxon>
        <taxon>Rubrivivax</taxon>
    </lineage>
</organism>
<feature type="chain" id="PRO_5003628424" evidence="1">
    <location>
        <begin position="26"/>
        <end position="149"/>
    </location>
</feature>
<dbReference type="PATRIC" id="fig|983917.3.peg.2571"/>
<keyword evidence="1" id="KW-0732">Signal</keyword>
<gene>
    <name evidence="2" type="ordered locus">RGE_26470</name>
</gene>
<dbReference type="AlphaFoldDB" id="I0HSJ9"/>
<feature type="signal peptide" evidence="1">
    <location>
        <begin position="1"/>
        <end position="25"/>
    </location>
</feature>
<dbReference type="KEGG" id="rge:RGE_26470"/>
<dbReference type="STRING" id="983917.RGE_26470"/>
<evidence type="ECO:0000313" key="2">
    <source>
        <dbReference type="EMBL" id="BAL95986.1"/>
    </source>
</evidence>
<sequence>MKRLHKSRLLAAAGLALVLSGTVLAQEPPAEPAHVPPGVTLVPLEPRAEPTSREAVRDEFLGARLAGTLTPDGELGDTPAVLAARDSANAVQAEQLAAGADVDTALRAATEAAVQMSGADAIAGADVYEMTGDDGELLGFLFVVEQPDD</sequence>
<dbReference type="RefSeq" id="WP_014428848.1">
    <property type="nucleotide sequence ID" value="NC_017075.1"/>
</dbReference>
<accession>I0HSJ9</accession>
<name>I0HSJ9_RUBGI</name>
<dbReference type="HOGENOM" id="CLU_1748298_0_0_4"/>
<protein>
    <submittedName>
        <fullName evidence="2">Uncharacterized protein</fullName>
    </submittedName>
</protein>
<reference evidence="2 3" key="1">
    <citation type="journal article" date="2012" name="J. Bacteriol.">
        <title>Complete genome sequence of phototrophic betaproteobacterium Rubrivivax gelatinosus IL144.</title>
        <authorList>
            <person name="Nagashima S."/>
            <person name="Kamimura A."/>
            <person name="Shimizu T."/>
            <person name="Nakamura-isaki S."/>
            <person name="Aono E."/>
            <person name="Sakamoto K."/>
            <person name="Ichikawa N."/>
            <person name="Nakazawa H."/>
            <person name="Sekine M."/>
            <person name="Yamazaki S."/>
            <person name="Fujita N."/>
            <person name="Shimada K."/>
            <person name="Hanada S."/>
            <person name="Nagashima K.V.P."/>
        </authorList>
    </citation>
    <scope>NUCLEOTIDE SEQUENCE [LARGE SCALE GENOMIC DNA]</scope>
    <source>
        <strain evidence="3">NBRC 100245 / IL144</strain>
    </source>
</reference>